<gene>
    <name evidence="4" type="ORF">A9D14_00975</name>
</gene>
<protein>
    <submittedName>
        <fullName evidence="4">TetR family transcriptional regulator</fullName>
    </submittedName>
</protein>
<dbReference type="InterPro" id="IPR001647">
    <property type="entry name" value="HTH_TetR"/>
</dbReference>
<dbReference type="PRINTS" id="PR00455">
    <property type="entry name" value="HTHTETR"/>
</dbReference>
<dbReference type="RefSeq" id="WP_066842191.1">
    <property type="nucleotide sequence ID" value="NZ_CP019602.1"/>
</dbReference>
<sequence>MNNSSRSRSADAQHLGIDDWTEAALKALAVNGIDGVRVEILAKSLGVTKGSFYWHFKDRDALHKAMLDHWRRRSTLSLIERLDSSDQTPKIRLRRLLRVPFTASRSRSAADVELAIRMWGRRDRRAQDALEEVDSLRLRYIAGLLEACGFSRDMAEERAVLAYCYMRVGATLIEADATDLLERCETLLIEPDQAAASA</sequence>
<reference evidence="4 5" key="1">
    <citation type="submission" date="2017-01" db="EMBL/GenBank/DDBJ databases">
        <title>Complete genome sequence of esterase-producing bacterium Croceicoccus marinus E4A9.</title>
        <authorList>
            <person name="Wu Y.-H."/>
            <person name="Cheng H."/>
            <person name="Xu L."/>
            <person name="Huo Y.-Y."/>
            <person name="Wang C.-S."/>
            <person name="Xu X.-W."/>
        </authorList>
    </citation>
    <scope>NUCLEOTIDE SEQUENCE [LARGE SCALE GENOMIC DNA]</scope>
    <source>
        <strain evidence="4 5">E4A9</strain>
    </source>
</reference>
<organism evidence="4 5">
    <name type="scientific">Croceicoccus marinus</name>
    <dbReference type="NCBI Taxonomy" id="450378"/>
    <lineage>
        <taxon>Bacteria</taxon>
        <taxon>Pseudomonadati</taxon>
        <taxon>Pseudomonadota</taxon>
        <taxon>Alphaproteobacteria</taxon>
        <taxon>Sphingomonadales</taxon>
        <taxon>Erythrobacteraceae</taxon>
        <taxon>Croceicoccus</taxon>
    </lineage>
</organism>
<dbReference type="PROSITE" id="PS50977">
    <property type="entry name" value="HTH_TETR_2"/>
    <property type="match status" value="1"/>
</dbReference>
<dbReference type="Pfam" id="PF00440">
    <property type="entry name" value="TetR_N"/>
    <property type="match status" value="1"/>
</dbReference>
<dbReference type="GO" id="GO:0003677">
    <property type="term" value="F:DNA binding"/>
    <property type="evidence" value="ECO:0007669"/>
    <property type="project" value="UniProtKB-UniRule"/>
</dbReference>
<proteinExistence type="predicted"/>
<evidence type="ECO:0000259" key="3">
    <source>
        <dbReference type="PROSITE" id="PS50977"/>
    </source>
</evidence>
<name>A0A1Z1F8D6_9SPHN</name>
<dbReference type="OrthoDB" id="3218408at2"/>
<keyword evidence="5" id="KW-1185">Reference proteome</keyword>
<dbReference type="InterPro" id="IPR009057">
    <property type="entry name" value="Homeodomain-like_sf"/>
</dbReference>
<dbReference type="Gene3D" id="1.10.357.10">
    <property type="entry name" value="Tetracycline Repressor, domain 2"/>
    <property type="match status" value="1"/>
</dbReference>
<dbReference type="EMBL" id="CP019602">
    <property type="protein sequence ID" value="ARU15006.1"/>
    <property type="molecule type" value="Genomic_DNA"/>
</dbReference>
<dbReference type="AlphaFoldDB" id="A0A1Z1F8D6"/>
<dbReference type="SUPFAM" id="SSF46689">
    <property type="entry name" value="Homeodomain-like"/>
    <property type="match status" value="1"/>
</dbReference>
<evidence type="ECO:0000256" key="2">
    <source>
        <dbReference type="PROSITE-ProRule" id="PRU00335"/>
    </source>
</evidence>
<feature type="DNA-binding region" description="H-T-H motif" evidence="2">
    <location>
        <begin position="37"/>
        <end position="56"/>
    </location>
</feature>
<accession>A0A1Z1F8D6</accession>
<keyword evidence="1 2" id="KW-0238">DNA-binding</keyword>
<evidence type="ECO:0000313" key="5">
    <source>
        <dbReference type="Proteomes" id="UP000195807"/>
    </source>
</evidence>
<dbReference type="STRING" id="450378.GCA_001661675_00195"/>
<evidence type="ECO:0000256" key="1">
    <source>
        <dbReference type="ARBA" id="ARBA00023125"/>
    </source>
</evidence>
<dbReference type="KEGG" id="cman:A9D14_00975"/>
<evidence type="ECO:0000313" key="4">
    <source>
        <dbReference type="EMBL" id="ARU15006.1"/>
    </source>
</evidence>
<dbReference type="Proteomes" id="UP000195807">
    <property type="component" value="Chromosome"/>
</dbReference>
<feature type="domain" description="HTH tetR-type" evidence="3">
    <location>
        <begin position="14"/>
        <end position="74"/>
    </location>
</feature>